<evidence type="ECO:0000313" key="1">
    <source>
        <dbReference type="EMBL" id="AMY23431.1"/>
    </source>
</evidence>
<accession>A0A143QKI5</accession>
<proteinExistence type="predicted"/>
<protein>
    <recommendedName>
        <fullName evidence="3">Glycosyltransferase</fullName>
    </recommendedName>
</protein>
<dbReference type="AlphaFoldDB" id="A0A143QKI5"/>
<dbReference type="PATRIC" id="fig|1653479.3.peg.2151"/>
<dbReference type="KEGG" id="rhs:A3Q41_02129"/>
<gene>
    <name evidence="1" type="ORF">A3Q41_02129</name>
</gene>
<keyword evidence="2" id="KW-1185">Reference proteome</keyword>
<organism evidence="1 2">
    <name type="scientific">Rhodococcoides fascians</name>
    <name type="common">Rhodococcus fascians</name>
    <dbReference type="NCBI Taxonomy" id="1828"/>
    <lineage>
        <taxon>Bacteria</taxon>
        <taxon>Bacillati</taxon>
        <taxon>Actinomycetota</taxon>
        <taxon>Actinomycetes</taxon>
        <taxon>Mycobacteriales</taxon>
        <taxon>Nocardiaceae</taxon>
        <taxon>Rhodococcoides</taxon>
    </lineage>
</organism>
<reference evidence="1 2" key="1">
    <citation type="journal article" date="2016" name="Genome Announc.">
        <title>Complete Genome and Plasmid Sequences for Rhodococcus fascians D188 and Draft Sequences for Rhodococcus Isolates PBTS 1 and PBTS 2.</title>
        <authorList>
            <person name="Stamler R.A."/>
            <person name="Vereecke D."/>
            <person name="Zhang Y."/>
            <person name="Schilkey F."/>
            <person name="Devitt N."/>
            <person name="Randall J.J."/>
        </authorList>
    </citation>
    <scope>NUCLEOTIDE SEQUENCE [LARGE SCALE GENOMIC DNA]</scope>
    <source>
        <strain evidence="1 2">PBTS2</strain>
    </source>
</reference>
<dbReference type="Proteomes" id="UP000076038">
    <property type="component" value="Chromosome"/>
</dbReference>
<dbReference type="EMBL" id="CP015220">
    <property type="protein sequence ID" value="AMY23431.1"/>
    <property type="molecule type" value="Genomic_DNA"/>
</dbReference>
<sequence>MRVLYINVHNPAYPRNRLIRGYLAEKGVHIDVVARSNSSSFVLDSLKLVWRSAFRREDYDLIILSELGVQFSLAAKVVAMRFRCALIIDAFVGMHETNVGDWAEVAQDSLKSRIYALVDRIASRVSAFRLIDTDVRAAQLDACGGSPAVVIPVGAPTWARPRPSGVKTAGLRLLFYGNYAPLHGVPYVLERLTESRDLVDSVVFVGDGSLRPAIEREARALELTDVIQFKGSVPETGLADLIAECDVVLGIFGTSEKAQGVIANKVWQGVASGKIVITRKSAALTEISEIAPLSILTVDLSNPGSFDDALVEAGRRVACGEVPAATVAADLDAYVYRRMEIAFSTMVELVESRR</sequence>
<evidence type="ECO:0008006" key="3">
    <source>
        <dbReference type="Google" id="ProtNLM"/>
    </source>
</evidence>
<reference evidence="2" key="2">
    <citation type="submission" date="2016-04" db="EMBL/GenBank/DDBJ databases">
        <title>Complete Genome and Plasmid Sequences for Rhodococcus fascians D188 and Draft Sequences for Rhodococcus spp. Isolates PBTS 1 and PBTS 2.</title>
        <authorList>
            <person name="Stamer R."/>
            <person name="Vereecke D."/>
            <person name="Zhang Y."/>
            <person name="Schilkey F."/>
            <person name="Devitt N."/>
            <person name="Randall J."/>
        </authorList>
    </citation>
    <scope>NUCLEOTIDE SEQUENCE [LARGE SCALE GENOMIC DNA]</scope>
    <source>
        <strain evidence="2">PBTS2</strain>
    </source>
</reference>
<evidence type="ECO:0000313" key="2">
    <source>
        <dbReference type="Proteomes" id="UP000076038"/>
    </source>
</evidence>
<dbReference type="SUPFAM" id="SSF53756">
    <property type="entry name" value="UDP-Glycosyltransferase/glycogen phosphorylase"/>
    <property type="match status" value="1"/>
</dbReference>
<dbReference type="Gene3D" id="3.40.50.2000">
    <property type="entry name" value="Glycogen Phosphorylase B"/>
    <property type="match status" value="2"/>
</dbReference>
<dbReference type="RefSeq" id="WP_228139391.1">
    <property type="nucleotide sequence ID" value="NZ_CP015220.1"/>
</dbReference>
<name>A0A143QKI5_RHOFA</name>